<dbReference type="InterPro" id="IPR051219">
    <property type="entry name" value="Heterochromatin_chromo-domain"/>
</dbReference>
<keyword evidence="6" id="KW-1185">Reference proteome</keyword>
<dbReference type="GO" id="GO:0005634">
    <property type="term" value="C:nucleus"/>
    <property type="evidence" value="ECO:0007669"/>
    <property type="project" value="UniProtKB-SubCell"/>
</dbReference>
<feature type="domain" description="Chromo" evidence="4">
    <location>
        <begin position="725"/>
        <end position="784"/>
    </location>
</feature>
<dbReference type="Pfam" id="PF00385">
    <property type="entry name" value="Chromo"/>
    <property type="match status" value="1"/>
</dbReference>
<dbReference type="PANTHER" id="PTHR22812">
    <property type="entry name" value="CHROMOBOX PROTEIN"/>
    <property type="match status" value="1"/>
</dbReference>
<dbReference type="Proteomes" id="UP001472866">
    <property type="component" value="Chromosome 05"/>
</dbReference>
<comment type="subcellular location">
    <subcellularLocation>
        <location evidence="1">Nucleus</location>
    </subcellularLocation>
</comment>
<feature type="region of interest" description="Disordered" evidence="3">
    <location>
        <begin position="636"/>
        <end position="655"/>
    </location>
</feature>
<gene>
    <name evidence="5" type="ORF">HKI87_05g37480</name>
</gene>
<dbReference type="PROSITE" id="PS50013">
    <property type="entry name" value="CHROMO_2"/>
    <property type="match status" value="1"/>
</dbReference>
<dbReference type="InterPro" id="IPR023780">
    <property type="entry name" value="Chromo_domain"/>
</dbReference>
<organism evidence="5 6">
    <name type="scientific">Chloropicon roscoffensis</name>
    <dbReference type="NCBI Taxonomy" id="1461544"/>
    <lineage>
        <taxon>Eukaryota</taxon>
        <taxon>Viridiplantae</taxon>
        <taxon>Chlorophyta</taxon>
        <taxon>Chloropicophyceae</taxon>
        <taxon>Chloropicales</taxon>
        <taxon>Chloropicaceae</taxon>
        <taxon>Chloropicon</taxon>
    </lineage>
</organism>
<keyword evidence="2" id="KW-0539">Nucleus</keyword>
<accession>A0AAX4P7C0</accession>
<dbReference type="Gene3D" id="2.40.50.40">
    <property type="match status" value="1"/>
</dbReference>
<dbReference type="PROSITE" id="PS00598">
    <property type="entry name" value="CHROMO_1"/>
    <property type="match status" value="1"/>
</dbReference>
<dbReference type="InterPro" id="IPR017984">
    <property type="entry name" value="Chromo_dom_subgr"/>
</dbReference>
<dbReference type="InterPro" id="IPR000953">
    <property type="entry name" value="Chromo/chromo_shadow_dom"/>
</dbReference>
<evidence type="ECO:0000313" key="5">
    <source>
        <dbReference type="EMBL" id="WZN62212.1"/>
    </source>
</evidence>
<proteinExistence type="predicted"/>
<dbReference type="InterPro" id="IPR016197">
    <property type="entry name" value="Chromo-like_dom_sf"/>
</dbReference>
<feature type="region of interest" description="Disordered" evidence="3">
    <location>
        <begin position="119"/>
        <end position="143"/>
    </location>
</feature>
<feature type="compositionally biased region" description="Low complexity" evidence="3">
    <location>
        <begin position="127"/>
        <end position="141"/>
    </location>
</feature>
<reference evidence="5 6" key="1">
    <citation type="submission" date="2024-03" db="EMBL/GenBank/DDBJ databases">
        <title>Complete genome sequence of the green alga Chloropicon roscoffensis RCC1871.</title>
        <authorList>
            <person name="Lemieux C."/>
            <person name="Pombert J.-F."/>
            <person name="Otis C."/>
            <person name="Turmel M."/>
        </authorList>
    </citation>
    <scope>NUCLEOTIDE SEQUENCE [LARGE SCALE GENOMIC DNA]</scope>
    <source>
        <strain evidence="5 6">RCC1871</strain>
    </source>
</reference>
<evidence type="ECO:0000313" key="6">
    <source>
        <dbReference type="Proteomes" id="UP001472866"/>
    </source>
</evidence>
<name>A0AAX4P7C0_9CHLO</name>
<dbReference type="CDD" id="cd00024">
    <property type="entry name" value="CD_CSD"/>
    <property type="match status" value="1"/>
</dbReference>
<sequence>MPEDYPYKKVSISLNVREGGVTLCIEILPTYRFLQVRRREAGPDGRRGKDYLLVDDEGKEWPAIVALETSASHYVYERHADFPHPEHRSGNFARAREYLRGVMVSSGCSWEQLPEMVRRGASPPTSPVRSTSSTGYSSSSTPRETWVECNGCKRLTSVASGKCTFCATTVTAQGFTKFVTEVQCVLCKIWRKVSQQKADSFEGWQTDCKTMGFRKTSCMKAPKLVSQRRRIEPQSPVPAAGAVLQAKSMVTLCVPAQPSFRARELGGRHVSYVPGRDTVISKPVDLHVKQKDGTLRHVCVFAPIAQIGRFQDELTSYLGVFLSLHDQDSLPKNCDGRCSAGPLDLRMLEVNELAAGAQMHADPNINKAMQFGKYVNVHPDGRKYFMGDLSSEDNLRHAKFMKAWKSLPIPSWSGGHRLADTTYIDGNKSVVKNQLSKIPEIGDVEHHLSAAARVLWDQFEGHLPEVASEMLAYKREHGAGENVELFVGTGWNAYSVNVNYRTAAHRDGKNVSGSYSALVIQEVGPAFCGGFYMIPELHIGFDCRSGSVLYHRSDADLHGNAAAHFEPGGKRVAIVLYLTKMKTGTCAGVDAADGEAGGAAKNVARQLEEEILAAQGKGEQGEEGGEDGGDRAITIATTTTTTGGDDTEGGERDFQEPMDALMGPAAEPLMEPAAEPLSVQPSAPAPAQEVLEEVAAGEDPAVADAGEASSKQLKASKKRRREKEYVVEKVVSHRYRNREKEYLIKWQGYPSSENTWEPASNCKNCARKIRDYEESSAVTRVTRKKVKDDKAWITRVTRSSSRS</sequence>
<evidence type="ECO:0000256" key="2">
    <source>
        <dbReference type="ARBA" id="ARBA00023242"/>
    </source>
</evidence>
<feature type="region of interest" description="Disordered" evidence="3">
    <location>
        <begin position="699"/>
        <end position="720"/>
    </location>
</feature>
<dbReference type="SUPFAM" id="SSF54160">
    <property type="entry name" value="Chromo domain-like"/>
    <property type="match status" value="1"/>
</dbReference>
<dbReference type="InterPro" id="IPR023779">
    <property type="entry name" value="Chromodomain_CS"/>
</dbReference>
<dbReference type="PRINTS" id="PR00504">
    <property type="entry name" value="CHROMODOMAIN"/>
</dbReference>
<dbReference type="SMART" id="SM00298">
    <property type="entry name" value="CHROMO"/>
    <property type="match status" value="1"/>
</dbReference>
<evidence type="ECO:0000256" key="3">
    <source>
        <dbReference type="SAM" id="MobiDB-lite"/>
    </source>
</evidence>
<dbReference type="EMBL" id="CP151505">
    <property type="protein sequence ID" value="WZN62212.1"/>
    <property type="molecule type" value="Genomic_DNA"/>
</dbReference>
<protein>
    <submittedName>
        <fullName evidence="5">CW-type domain-containing protein</fullName>
    </submittedName>
</protein>
<dbReference type="AlphaFoldDB" id="A0AAX4P7C0"/>
<evidence type="ECO:0000259" key="4">
    <source>
        <dbReference type="PROSITE" id="PS50013"/>
    </source>
</evidence>
<evidence type="ECO:0000256" key="1">
    <source>
        <dbReference type="ARBA" id="ARBA00004123"/>
    </source>
</evidence>